<feature type="domain" description="HTH luxR-type" evidence="3">
    <location>
        <begin position="146"/>
        <end position="211"/>
    </location>
</feature>
<dbReference type="EMBL" id="FMIC01000002">
    <property type="protein sequence ID" value="SCL73349.1"/>
    <property type="molecule type" value="Genomic_DNA"/>
</dbReference>
<dbReference type="Proteomes" id="UP001334804">
    <property type="component" value="Chromosome"/>
</dbReference>
<keyword evidence="2" id="KW-0597">Phosphoprotein</keyword>
<evidence type="ECO:0000259" key="4">
    <source>
        <dbReference type="PROSITE" id="PS50110"/>
    </source>
</evidence>
<feature type="domain" description="Response regulatory" evidence="4">
    <location>
        <begin position="4"/>
        <end position="119"/>
    </location>
</feature>
<reference evidence="5 7" key="1">
    <citation type="submission" date="2016-06" db="EMBL/GenBank/DDBJ databases">
        <authorList>
            <person name="Kjaerup R.B."/>
            <person name="Dalgaard T.S."/>
            <person name="Juul-Madsen H.R."/>
        </authorList>
    </citation>
    <scope>NUCLEOTIDE SEQUENCE [LARGE SCALE GENOMIC DNA]</scope>
    <source>
        <strain evidence="5 7">DSM 43363</strain>
    </source>
</reference>
<evidence type="ECO:0000259" key="3">
    <source>
        <dbReference type="PROSITE" id="PS50043"/>
    </source>
</evidence>
<proteinExistence type="predicted"/>
<dbReference type="AlphaFoldDB" id="A0A1C6W443"/>
<dbReference type="STRING" id="47871.GA0070608_5623"/>
<dbReference type="InterPro" id="IPR001789">
    <property type="entry name" value="Sig_transdc_resp-reg_receiver"/>
</dbReference>
<dbReference type="PROSITE" id="PS50043">
    <property type="entry name" value="HTH_LUXR_2"/>
    <property type="match status" value="1"/>
</dbReference>
<dbReference type="Gene3D" id="3.40.50.2300">
    <property type="match status" value="1"/>
</dbReference>
<evidence type="ECO:0000313" key="7">
    <source>
        <dbReference type="Proteomes" id="UP000199343"/>
    </source>
</evidence>
<name>A0A1C6W443_9ACTN</name>
<dbReference type="PROSITE" id="PS50110">
    <property type="entry name" value="RESPONSE_REGULATORY"/>
    <property type="match status" value="1"/>
</dbReference>
<dbReference type="InterPro" id="IPR000792">
    <property type="entry name" value="Tscrpt_reg_LuxR_C"/>
</dbReference>
<dbReference type="Proteomes" id="UP000199343">
    <property type="component" value="Unassembled WGS sequence"/>
</dbReference>
<sequence>MTVTVGVVDDGSLAFRGVVEVLNGAPDATLVGVFPSLGAVLALEVVPDVLITDRYCADAAQQVRQARQARQFVACPGVLVVSGSADLGPAQVALSAGALGYLGPYASADTLLRAVDTVGSGDCYVTGRYREAIHPPRPVPATRDDATVGARPLSERERDVLTLVAQGLTHKQIASRLSLSKATVDTYVHRLRQKTGMSNKAGLTRVAMGFDAPG</sequence>
<dbReference type="SMART" id="SM00421">
    <property type="entry name" value="HTH_LUXR"/>
    <property type="match status" value="1"/>
</dbReference>
<feature type="modified residue" description="4-aspartylphosphate" evidence="2">
    <location>
        <position position="53"/>
    </location>
</feature>
<dbReference type="InterPro" id="IPR016032">
    <property type="entry name" value="Sig_transdc_resp-reg_C-effctor"/>
</dbReference>
<evidence type="ECO:0000313" key="5">
    <source>
        <dbReference type="EMBL" id="SCL73349.1"/>
    </source>
</evidence>
<dbReference type="GO" id="GO:0003677">
    <property type="term" value="F:DNA binding"/>
    <property type="evidence" value="ECO:0007669"/>
    <property type="project" value="UniProtKB-KW"/>
</dbReference>
<dbReference type="InterPro" id="IPR036388">
    <property type="entry name" value="WH-like_DNA-bd_sf"/>
</dbReference>
<dbReference type="GO" id="GO:0006355">
    <property type="term" value="P:regulation of DNA-templated transcription"/>
    <property type="evidence" value="ECO:0007669"/>
    <property type="project" value="InterPro"/>
</dbReference>
<dbReference type="SUPFAM" id="SSF46894">
    <property type="entry name" value="C-terminal effector domain of the bipartite response regulators"/>
    <property type="match status" value="1"/>
</dbReference>
<dbReference type="PANTHER" id="PTHR43214">
    <property type="entry name" value="TWO-COMPONENT RESPONSE REGULATOR"/>
    <property type="match status" value="1"/>
</dbReference>
<accession>A0A1C6W443</accession>
<dbReference type="RefSeq" id="WP_176733864.1">
    <property type="nucleotide sequence ID" value="NZ_CP109071.1"/>
</dbReference>
<dbReference type="InterPro" id="IPR011006">
    <property type="entry name" value="CheY-like_superfamily"/>
</dbReference>
<dbReference type="EMBL" id="CP109071">
    <property type="protein sequence ID" value="WSA32482.1"/>
    <property type="molecule type" value="Genomic_DNA"/>
</dbReference>
<keyword evidence="8" id="KW-1185">Reference proteome</keyword>
<reference evidence="6 8" key="2">
    <citation type="submission" date="2022-10" db="EMBL/GenBank/DDBJ databases">
        <title>The complete genomes of actinobacterial strains from the NBC collection.</title>
        <authorList>
            <person name="Joergensen T.S."/>
            <person name="Alvarez Arevalo M."/>
            <person name="Sterndorff E.B."/>
            <person name="Faurdal D."/>
            <person name="Vuksanovic O."/>
            <person name="Mourched A.-S."/>
            <person name="Charusanti P."/>
            <person name="Shaw S."/>
            <person name="Blin K."/>
            <person name="Weber T."/>
        </authorList>
    </citation>
    <scope>NUCLEOTIDE SEQUENCE [LARGE SCALE GENOMIC DNA]</scope>
    <source>
        <strain evidence="6 8">NBC 01809</strain>
    </source>
</reference>
<dbReference type="SUPFAM" id="SSF52172">
    <property type="entry name" value="CheY-like"/>
    <property type="match status" value="1"/>
</dbReference>
<protein>
    <submittedName>
        <fullName evidence="5">DNA-binding response regulator, NarL/FixJ family, contains REC and HTH domains</fullName>
    </submittedName>
    <submittedName>
        <fullName evidence="6">Response regulator transcription factor</fullName>
    </submittedName>
</protein>
<dbReference type="CDD" id="cd06170">
    <property type="entry name" value="LuxR_C_like"/>
    <property type="match status" value="1"/>
</dbReference>
<evidence type="ECO:0000313" key="8">
    <source>
        <dbReference type="Proteomes" id="UP001334804"/>
    </source>
</evidence>
<dbReference type="GO" id="GO:0000160">
    <property type="term" value="P:phosphorelay signal transduction system"/>
    <property type="evidence" value="ECO:0007669"/>
    <property type="project" value="InterPro"/>
</dbReference>
<evidence type="ECO:0000256" key="1">
    <source>
        <dbReference type="ARBA" id="ARBA00023125"/>
    </source>
</evidence>
<dbReference type="InterPro" id="IPR039420">
    <property type="entry name" value="WalR-like"/>
</dbReference>
<dbReference type="PRINTS" id="PR00038">
    <property type="entry name" value="HTHLUXR"/>
</dbReference>
<keyword evidence="1 5" id="KW-0238">DNA-binding</keyword>
<dbReference type="Pfam" id="PF00196">
    <property type="entry name" value="GerE"/>
    <property type="match status" value="1"/>
</dbReference>
<organism evidence="5 7">
    <name type="scientific">Micromonospora peucetia</name>
    <dbReference type="NCBI Taxonomy" id="47871"/>
    <lineage>
        <taxon>Bacteria</taxon>
        <taxon>Bacillati</taxon>
        <taxon>Actinomycetota</taxon>
        <taxon>Actinomycetes</taxon>
        <taxon>Micromonosporales</taxon>
        <taxon>Micromonosporaceae</taxon>
        <taxon>Micromonospora</taxon>
    </lineage>
</organism>
<dbReference type="Gene3D" id="1.10.10.10">
    <property type="entry name" value="Winged helix-like DNA-binding domain superfamily/Winged helix DNA-binding domain"/>
    <property type="match status" value="1"/>
</dbReference>
<evidence type="ECO:0000256" key="2">
    <source>
        <dbReference type="PROSITE-ProRule" id="PRU00169"/>
    </source>
</evidence>
<gene>
    <name evidence="5" type="ORF">GA0070608_5623</name>
    <name evidence="6" type="ORF">OIE14_31045</name>
</gene>
<evidence type="ECO:0000313" key="6">
    <source>
        <dbReference type="EMBL" id="WSA32482.1"/>
    </source>
</evidence>